<proteinExistence type="predicted"/>
<protein>
    <recommendedName>
        <fullName evidence="3">ATP-grasp domain-containing protein</fullName>
    </recommendedName>
</protein>
<evidence type="ECO:0008006" key="3">
    <source>
        <dbReference type="Google" id="ProtNLM"/>
    </source>
</evidence>
<accession>A0A7I8DG82</accession>
<dbReference type="Gene3D" id="3.30.470.20">
    <property type="entry name" value="ATP-grasp fold, B domain"/>
    <property type="match status" value="1"/>
</dbReference>
<dbReference type="SUPFAM" id="SSF56059">
    <property type="entry name" value="Glutathione synthetase ATP-binding domain-like"/>
    <property type="match status" value="1"/>
</dbReference>
<sequence>MRKSARRNKWLKYKFMRSFEELAPYLPETELMTKSSFWHFMDKYGRAVVKPTRGRRGRNVILVSDPGNGKYKLHVEKRKIKLRGKRRTYRYLRKRMGIRSYIVQRWISRAKVGRRPFDMRVIVQRKRNSNLWKVTAKVAKVAGKGYIVSNIGRSKGTLLRVKTALKRSSLKDFSKRTLQSNVNKVAILSAEILSKLFPRHRIYGLDMALDRKGRVWIIEANLYPSMSHFLKLKSKKMYRRILAYKRSR</sequence>
<keyword evidence="2" id="KW-1185">Reference proteome</keyword>
<organism evidence="1 2">
    <name type="scientific">Effusibacillus dendaii</name>
    <dbReference type="NCBI Taxonomy" id="2743772"/>
    <lineage>
        <taxon>Bacteria</taxon>
        <taxon>Bacillati</taxon>
        <taxon>Bacillota</taxon>
        <taxon>Bacilli</taxon>
        <taxon>Bacillales</taxon>
        <taxon>Alicyclobacillaceae</taxon>
        <taxon>Effusibacillus</taxon>
    </lineage>
</organism>
<dbReference type="EMBL" id="AP023366">
    <property type="protein sequence ID" value="BCJ87979.1"/>
    <property type="molecule type" value="Genomic_DNA"/>
</dbReference>
<dbReference type="InterPro" id="IPR026838">
    <property type="entry name" value="YheC/D"/>
</dbReference>
<reference evidence="1 2" key="1">
    <citation type="submission" date="2020-08" db="EMBL/GenBank/DDBJ databases">
        <title>Complete Genome Sequence of Effusibacillus dendaii Strain skT53, Isolated from Farmland soil.</title>
        <authorList>
            <person name="Konishi T."/>
            <person name="Kawasaki H."/>
        </authorList>
    </citation>
    <scope>NUCLEOTIDE SEQUENCE [LARGE SCALE GENOMIC DNA]</scope>
    <source>
        <strain evidence="2">skT53</strain>
    </source>
</reference>
<dbReference type="Pfam" id="PF14398">
    <property type="entry name" value="ATPgrasp_YheCD"/>
    <property type="match status" value="1"/>
</dbReference>
<gene>
    <name evidence="1" type="ORF">skT53_29640</name>
</gene>
<dbReference type="AlphaFoldDB" id="A0A7I8DG82"/>
<dbReference type="Proteomes" id="UP000593802">
    <property type="component" value="Chromosome"/>
</dbReference>
<dbReference type="RefSeq" id="WP_200758529.1">
    <property type="nucleotide sequence ID" value="NZ_AP023366.1"/>
</dbReference>
<evidence type="ECO:0000313" key="2">
    <source>
        <dbReference type="Proteomes" id="UP000593802"/>
    </source>
</evidence>
<evidence type="ECO:0000313" key="1">
    <source>
        <dbReference type="EMBL" id="BCJ87979.1"/>
    </source>
</evidence>
<dbReference type="KEGG" id="eff:skT53_29640"/>
<name>A0A7I8DG82_9BACL</name>